<gene>
    <name evidence="2" type="ORF">NDU88_002714</name>
</gene>
<dbReference type="Proteomes" id="UP001066276">
    <property type="component" value="Chromosome 7"/>
</dbReference>
<accession>A0AAV7P7F6</accession>
<feature type="region of interest" description="Disordered" evidence="1">
    <location>
        <begin position="89"/>
        <end position="110"/>
    </location>
</feature>
<name>A0AAV7P7F6_PLEWA</name>
<keyword evidence="3" id="KW-1185">Reference proteome</keyword>
<dbReference type="EMBL" id="JANPWB010000011">
    <property type="protein sequence ID" value="KAJ1124253.1"/>
    <property type="molecule type" value="Genomic_DNA"/>
</dbReference>
<organism evidence="2 3">
    <name type="scientific">Pleurodeles waltl</name>
    <name type="common">Iberian ribbed newt</name>
    <dbReference type="NCBI Taxonomy" id="8319"/>
    <lineage>
        <taxon>Eukaryota</taxon>
        <taxon>Metazoa</taxon>
        <taxon>Chordata</taxon>
        <taxon>Craniata</taxon>
        <taxon>Vertebrata</taxon>
        <taxon>Euteleostomi</taxon>
        <taxon>Amphibia</taxon>
        <taxon>Batrachia</taxon>
        <taxon>Caudata</taxon>
        <taxon>Salamandroidea</taxon>
        <taxon>Salamandridae</taxon>
        <taxon>Pleurodelinae</taxon>
        <taxon>Pleurodeles</taxon>
    </lineage>
</organism>
<proteinExistence type="predicted"/>
<evidence type="ECO:0000256" key="1">
    <source>
        <dbReference type="SAM" id="MobiDB-lite"/>
    </source>
</evidence>
<protein>
    <submittedName>
        <fullName evidence="2">Uncharacterized protein</fullName>
    </submittedName>
</protein>
<dbReference type="AlphaFoldDB" id="A0AAV7P7F6"/>
<comment type="caution">
    <text evidence="2">The sequence shown here is derived from an EMBL/GenBank/DDBJ whole genome shotgun (WGS) entry which is preliminary data.</text>
</comment>
<reference evidence="2" key="1">
    <citation type="journal article" date="2022" name="bioRxiv">
        <title>Sequencing and chromosome-scale assembly of the giantPleurodeles waltlgenome.</title>
        <authorList>
            <person name="Brown T."/>
            <person name="Elewa A."/>
            <person name="Iarovenko S."/>
            <person name="Subramanian E."/>
            <person name="Araus A.J."/>
            <person name="Petzold A."/>
            <person name="Susuki M."/>
            <person name="Suzuki K.-i.T."/>
            <person name="Hayashi T."/>
            <person name="Toyoda A."/>
            <person name="Oliveira C."/>
            <person name="Osipova E."/>
            <person name="Leigh N.D."/>
            <person name="Simon A."/>
            <person name="Yun M.H."/>
        </authorList>
    </citation>
    <scope>NUCLEOTIDE SEQUENCE</scope>
    <source>
        <strain evidence="2">20211129_DDA</strain>
        <tissue evidence="2">Liver</tissue>
    </source>
</reference>
<evidence type="ECO:0000313" key="3">
    <source>
        <dbReference type="Proteomes" id="UP001066276"/>
    </source>
</evidence>
<feature type="region of interest" description="Disordered" evidence="1">
    <location>
        <begin position="52"/>
        <end position="72"/>
    </location>
</feature>
<evidence type="ECO:0000313" key="2">
    <source>
        <dbReference type="EMBL" id="KAJ1124253.1"/>
    </source>
</evidence>
<feature type="region of interest" description="Disordered" evidence="1">
    <location>
        <begin position="1"/>
        <end position="24"/>
    </location>
</feature>
<sequence>MLHKSVGPGVFPGSPDGQSGNGGFTYWDRDALELRWSPRAAVQAFLRGGIGRSSTSTGWVSTEPVGKMERSGKPVWKVTEAPETRKSVRYQEGGPWLSSLGEKNKIEVGE</sequence>